<name>A0ABP0V491_9BRYO</name>
<dbReference type="EMBL" id="OZ019900">
    <property type="protein sequence ID" value="CAK9235663.1"/>
    <property type="molecule type" value="Genomic_DNA"/>
</dbReference>
<evidence type="ECO:0000313" key="2">
    <source>
        <dbReference type="Proteomes" id="UP001497512"/>
    </source>
</evidence>
<dbReference type="PANTHER" id="PTHR37067">
    <property type="entry name" value="PX DOMAIN-CONTAINING PROTEIN"/>
    <property type="match status" value="1"/>
</dbReference>
<accession>A0ABP0V491</accession>
<dbReference type="Proteomes" id="UP001497512">
    <property type="component" value="Chromosome 8"/>
</dbReference>
<keyword evidence="2" id="KW-1185">Reference proteome</keyword>
<proteinExistence type="predicted"/>
<evidence type="ECO:0000313" key="1">
    <source>
        <dbReference type="EMBL" id="CAK9235663.1"/>
    </source>
</evidence>
<dbReference type="PANTHER" id="PTHR37067:SF3">
    <property type="entry name" value="PX DOMAIN-CONTAINING PROTEIN"/>
    <property type="match status" value="1"/>
</dbReference>
<protein>
    <submittedName>
        <fullName evidence="1">Uncharacterized protein</fullName>
    </submittedName>
</protein>
<organism evidence="1 2">
    <name type="scientific">Sphagnum troendelagicum</name>
    <dbReference type="NCBI Taxonomy" id="128251"/>
    <lineage>
        <taxon>Eukaryota</taxon>
        <taxon>Viridiplantae</taxon>
        <taxon>Streptophyta</taxon>
        <taxon>Embryophyta</taxon>
        <taxon>Bryophyta</taxon>
        <taxon>Sphagnophytina</taxon>
        <taxon>Sphagnopsida</taxon>
        <taxon>Sphagnales</taxon>
        <taxon>Sphagnaceae</taxon>
        <taxon>Sphagnum</taxon>
    </lineage>
</organism>
<gene>
    <name evidence="1" type="ORF">CSSPTR1EN2_LOCUS22829</name>
</gene>
<reference evidence="1" key="1">
    <citation type="submission" date="2024-02" db="EMBL/GenBank/DDBJ databases">
        <authorList>
            <consortium name="ELIXIR-Norway"/>
            <consortium name="Elixir Norway"/>
        </authorList>
    </citation>
    <scope>NUCLEOTIDE SEQUENCE</scope>
</reference>
<sequence length="75" mass="8622">MTVEDDKLVFDRHTAEILYNLLCKFLDALYPDWRIKLLNVSSDGENTMTGRHAGLVTRIARCAEFNVLHVWCAPN</sequence>